<dbReference type="EMBL" id="MK327938">
    <property type="protein sequence ID" value="QBO63887.1"/>
    <property type="molecule type" value="Genomic_DNA"/>
</dbReference>
<sequence>MNWIKVVLFIILVAVSVGLFFYTRRKEQKRKPSRPLVTGVVTPAAKQSGLPKSLYMAEVTLDASKGNELVLEMLMQKHYKDAVLTAEYWVDPSNPGKRWRAWYPLHVPCTNTWIEWPALVSYRSTDKANKAAFFLDTNRFKWYPDKVTNEPVWMPKKGGTCFTVGQVMLTDLDDQNNFFVIEEEKLNDLIPY</sequence>
<accession>A0A482GFX5</accession>
<evidence type="ECO:0000313" key="3">
    <source>
        <dbReference type="Proteomes" id="UP000294673"/>
    </source>
</evidence>
<gene>
    <name evidence="2" type="ORF">Goslar_00094</name>
</gene>
<keyword evidence="1" id="KW-0812">Transmembrane</keyword>
<keyword evidence="3" id="KW-1185">Reference proteome</keyword>
<keyword evidence="1" id="KW-0472">Membrane</keyword>
<reference evidence="2 3" key="1">
    <citation type="submission" date="2018-12" db="EMBL/GenBank/DDBJ databases">
        <title>Still something new to discover - new insights into E. coli phage diversity and taxonomy.</title>
        <authorList>
            <person name="Korf I.H.E."/>
            <person name="Adriaennsens E."/>
            <person name="Dreiseikelmann B."/>
            <person name="Kropinski A."/>
            <person name="Nimtz M."/>
            <person name="Meier-Kolthoff J.P."/>
            <person name="Rohde M."/>
            <person name="van Raaij M."/>
            <person name="Wittmann J."/>
        </authorList>
    </citation>
    <scope>NUCLEOTIDE SEQUENCE [LARGE SCALE GENOMIC DNA]</scope>
</reference>
<organismHost>
    <name type="scientific">Escherichia coli</name>
    <dbReference type="NCBI Taxonomy" id="562"/>
</organismHost>
<organism evidence="2 3">
    <name type="scientific">Escherichia phage vB_EcoM_Goslar</name>
    <dbReference type="NCBI Taxonomy" id="2502409"/>
    <lineage>
        <taxon>Viruses</taxon>
        <taxon>Duplodnaviria</taxon>
        <taxon>Heunggongvirae</taxon>
        <taxon>Uroviricota</taxon>
        <taxon>Caudoviricetes</taxon>
        <taxon>Chimalliviridae</taxon>
        <taxon>Goslarvirus</taxon>
        <taxon>Goslarvirus goslar</taxon>
    </lineage>
</organism>
<feature type="transmembrane region" description="Helical" evidence="1">
    <location>
        <begin position="6"/>
        <end position="23"/>
    </location>
</feature>
<evidence type="ECO:0000313" key="2">
    <source>
        <dbReference type="EMBL" id="QBO63887.1"/>
    </source>
</evidence>
<name>A0A482GFX5_BPGOS</name>
<dbReference type="Proteomes" id="UP000294673">
    <property type="component" value="Segment"/>
</dbReference>
<evidence type="ECO:0000256" key="1">
    <source>
        <dbReference type="SAM" id="Phobius"/>
    </source>
</evidence>
<proteinExistence type="predicted"/>
<keyword evidence="1" id="KW-1133">Transmembrane helix</keyword>
<protein>
    <submittedName>
        <fullName evidence="2">Uncharacterized protein</fullName>
    </submittedName>
</protein>